<evidence type="ECO:0000313" key="8">
    <source>
        <dbReference type="EMBL" id="NRT58088.1"/>
    </source>
</evidence>
<evidence type="ECO:0000256" key="2">
    <source>
        <dbReference type="ARBA" id="ARBA00016013"/>
    </source>
</evidence>
<comment type="similarity">
    <text evidence="1 5">Belongs to the FlgD family.</text>
</comment>
<organism evidence="8 9">
    <name type="scientific">Sphaerotilus uruguayifluvii</name>
    <dbReference type="NCBI Taxonomy" id="2735897"/>
    <lineage>
        <taxon>Bacteria</taxon>
        <taxon>Pseudomonadati</taxon>
        <taxon>Pseudomonadota</taxon>
        <taxon>Betaproteobacteria</taxon>
        <taxon>Burkholderiales</taxon>
        <taxon>Sphaerotilaceae</taxon>
        <taxon>Sphaerotilus</taxon>
    </lineage>
</organism>
<evidence type="ECO:0000256" key="4">
    <source>
        <dbReference type="ARBA" id="ARBA00024746"/>
    </source>
</evidence>
<evidence type="ECO:0000259" key="6">
    <source>
        <dbReference type="Pfam" id="PF13860"/>
    </source>
</evidence>
<dbReference type="Gene3D" id="2.60.40.4070">
    <property type="match status" value="1"/>
</dbReference>
<keyword evidence="3 5" id="KW-1005">Bacterial flagellum biogenesis</keyword>
<dbReference type="Gene3D" id="2.30.30.910">
    <property type="match status" value="1"/>
</dbReference>
<dbReference type="InterPro" id="IPR025963">
    <property type="entry name" value="FLgD_Tudor"/>
</dbReference>
<reference evidence="8 9" key="1">
    <citation type="submission" date="2020-05" db="EMBL/GenBank/DDBJ databases">
        <title>Genomic Encyclopedia of Type Strains, Phase IV (KMG-V): Genome sequencing to study the core and pangenomes of soil and plant-associated prokaryotes.</title>
        <authorList>
            <person name="Whitman W."/>
        </authorList>
    </citation>
    <scope>NUCLEOTIDE SEQUENCE [LARGE SCALE GENOMIC DNA]</scope>
    <source>
        <strain evidence="8 9">C29</strain>
    </source>
</reference>
<comment type="function">
    <text evidence="4 5">Required for flagellar hook formation. May act as a scaffolding protein.</text>
</comment>
<feature type="domain" description="FlgD/Vpr Ig-like" evidence="6">
    <location>
        <begin position="115"/>
        <end position="164"/>
    </location>
</feature>
<evidence type="ECO:0000256" key="3">
    <source>
        <dbReference type="ARBA" id="ARBA00022795"/>
    </source>
</evidence>
<sequence length="228" mass="23259">MATTTSSTSSANSALIAQLNGTTSSGSATSATKAMSDQFMKLLITQVQNQDPLNPTDNAQFTSQLAQINTVSGLEKVNESIASMSSQFLQMQALQSASLVGRSVIVPGSSLPVSNGRASGYFELGSAADSVKVDVLSSAGRVIDTIDVGAESSGRHQFTWTPGEGVGDTSGLRFRVTATRGTASVSSTALQSQAITSVAAGTSGNSSLRLTLKDGSTVSYSDVRAFGG</sequence>
<evidence type="ECO:0000259" key="7">
    <source>
        <dbReference type="Pfam" id="PF13861"/>
    </source>
</evidence>
<keyword evidence="8" id="KW-0282">Flagellum</keyword>
<keyword evidence="9" id="KW-1185">Reference proteome</keyword>
<protein>
    <recommendedName>
        <fullName evidence="2 5">Basal-body rod modification protein FlgD</fullName>
    </recommendedName>
</protein>
<dbReference type="Pfam" id="PF13861">
    <property type="entry name" value="FLgD_tudor"/>
    <property type="match status" value="1"/>
</dbReference>
<proteinExistence type="inferred from homology"/>
<dbReference type="EMBL" id="JABSNM010000023">
    <property type="protein sequence ID" value="NRT58088.1"/>
    <property type="molecule type" value="Genomic_DNA"/>
</dbReference>
<evidence type="ECO:0000313" key="9">
    <source>
        <dbReference type="Proteomes" id="UP001516061"/>
    </source>
</evidence>
<dbReference type="Proteomes" id="UP001516061">
    <property type="component" value="Unassembled WGS sequence"/>
</dbReference>
<dbReference type="InterPro" id="IPR005648">
    <property type="entry name" value="FlgD"/>
</dbReference>
<keyword evidence="8" id="KW-0966">Cell projection</keyword>
<comment type="caution">
    <text evidence="8">The sequence shown here is derived from an EMBL/GenBank/DDBJ whole genome shotgun (WGS) entry which is preliminary data.</text>
</comment>
<gene>
    <name evidence="8" type="ORF">HNQ01_003854</name>
</gene>
<name>A0ABX2G9F0_9BURK</name>
<keyword evidence="8" id="KW-0969">Cilium</keyword>
<evidence type="ECO:0000256" key="5">
    <source>
        <dbReference type="RuleBase" id="RU362076"/>
    </source>
</evidence>
<accession>A0ABX2G9F0</accession>
<evidence type="ECO:0000256" key="1">
    <source>
        <dbReference type="ARBA" id="ARBA00010577"/>
    </source>
</evidence>
<dbReference type="RefSeq" id="WP_173807112.1">
    <property type="nucleotide sequence ID" value="NZ_JABSNM010000023.1"/>
</dbReference>
<dbReference type="InterPro" id="IPR025965">
    <property type="entry name" value="FlgD/Vpr_Ig-like"/>
</dbReference>
<dbReference type="Pfam" id="PF13860">
    <property type="entry name" value="FlgD_ig"/>
    <property type="match status" value="1"/>
</dbReference>
<dbReference type="Pfam" id="PF03963">
    <property type="entry name" value="FlgD"/>
    <property type="match status" value="1"/>
</dbReference>
<feature type="domain" description="FlgD Tudor-like" evidence="7">
    <location>
        <begin position="91"/>
        <end position="224"/>
    </location>
</feature>